<keyword evidence="2 3" id="KW-0326">Glycosidase</keyword>
<dbReference type="PANTHER" id="PTHR10412:SF11">
    <property type="entry name" value="MANNOSYL-OLIGOSACCHARIDE GLUCOSIDASE"/>
    <property type="match status" value="1"/>
</dbReference>
<comment type="caution">
    <text evidence="3">Lacks conserved residue(s) required for the propagation of feature annotation.</text>
</comment>
<dbReference type="Pfam" id="PF16923">
    <property type="entry name" value="Glyco_hydro_63N"/>
    <property type="match status" value="1"/>
</dbReference>
<accession>A0A060WMC6</accession>
<name>A0A060WMC6_ONCMY</name>
<proteinExistence type="inferred from homology"/>
<evidence type="ECO:0000256" key="2">
    <source>
        <dbReference type="ARBA" id="ARBA00023295"/>
    </source>
</evidence>
<evidence type="ECO:0000256" key="1">
    <source>
        <dbReference type="ARBA" id="ARBA00022801"/>
    </source>
</evidence>
<sequence length="199" mass="22674">MTWTSAFVCPKVSVITQRQSFIWFLIFIFDGDFAQSVGLFICPLHRQELRRSVSQQTSLNSTNAAGRMGRQRKRVLSGEADPPLTRKDEKPATLQRKEKKKKLDIGKIFINISIGLCIFSLTWFFYALYIRSSLAKRVVTLHHSPPVLDANSSSAEVSPERFWGSYRPQVYFGMKTRSPRSVVPKSNQTCRDDVDAPVL</sequence>
<organism evidence="6 7">
    <name type="scientific">Oncorhynchus mykiss</name>
    <name type="common">Rainbow trout</name>
    <name type="synonym">Salmo gairdneri</name>
    <dbReference type="NCBI Taxonomy" id="8022"/>
    <lineage>
        <taxon>Eukaryota</taxon>
        <taxon>Metazoa</taxon>
        <taxon>Chordata</taxon>
        <taxon>Craniata</taxon>
        <taxon>Vertebrata</taxon>
        <taxon>Euteleostomi</taxon>
        <taxon>Actinopterygii</taxon>
        <taxon>Neopterygii</taxon>
        <taxon>Teleostei</taxon>
        <taxon>Protacanthopterygii</taxon>
        <taxon>Salmoniformes</taxon>
        <taxon>Salmonidae</taxon>
        <taxon>Salmoninae</taxon>
        <taxon>Oncorhynchus</taxon>
    </lineage>
</organism>
<comment type="function">
    <text evidence="3">Cleaves the distal alpha 1,2-linked glucose residue from the Glc(3)Man(9)GlcNAc(2) oligosaccharide precursor.</text>
</comment>
<reference evidence="6" key="1">
    <citation type="journal article" date="2014" name="Nat. Commun.">
        <title>The rainbow trout genome provides novel insights into evolution after whole-genome duplication in vertebrates.</title>
        <authorList>
            <person name="Berthelot C."/>
            <person name="Brunet F."/>
            <person name="Chalopin D."/>
            <person name="Juanchich A."/>
            <person name="Bernard M."/>
            <person name="Noel B."/>
            <person name="Bento P."/>
            <person name="Da Silva C."/>
            <person name="Labadie K."/>
            <person name="Alberti A."/>
            <person name="Aury J.M."/>
            <person name="Louis A."/>
            <person name="Dehais P."/>
            <person name="Bardou P."/>
            <person name="Montfort J."/>
            <person name="Klopp C."/>
            <person name="Cabau C."/>
            <person name="Gaspin C."/>
            <person name="Thorgaard G.H."/>
            <person name="Boussaha M."/>
            <person name="Quillet E."/>
            <person name="Guyomard R."/>
            <person name="Galiana D."/>
            <person name="Bobe J."/>
            <person name="Volff J.N."/>
            <person name="Genet C."/>
            <person name="Wincker P."/>
            <person name="Jaillon O."/>
            <person name="Roest Crollius H."/>
            <person name="Guiguen Y."/>
        </authorList>
    </citation>
    <scope>NUCLEOTIDE SEQUENCE [LARGE SCALE GENOMIC DNA]</scope>
</reference>
<evidence type="ECO:0000313" key="7">
    <source>
        <dbReference type="Proteomes" id="UP000193380"/>
    </source>
</evidence>
<feature type="transmembrane region" description="Helical" evidence="3">
    <location>
        <begin position="20"/>
        <end position="42"/>
    </location>
</feature>
<dbReference type="Gene3D" id="2.70.98.110">
    <property type="entry name" value="Glycosyl hydrolase family 63, N-terminal domain"/>
    <property type="match status" value="1"/>
</dbReference>
<feature type="region of interest" description="Disordered" evidence="4">
    <location>
        <begin position="55"/>
        <end position="96"/>
    </location>
</feature>
<dbReference type="STRING" id="8022.A0A060WMC6"/>
<evidence type="ECO:0000313" key="6">
    <source>
        <dbReference type="EMBL" id="CDQ65725.1"/>
    </source>
</evidence>
<dbReference type="PaxDb" id="8022-A0A060WMC6"/>
<protein>
    <recommendedName>
        <fullName evidence="3">Mannosyl-oligosaccharide glucosidase</fullName>
        <ecNumber evidence="3">3.2.1.106</ecNumber>
    </recommendedName>
</protein>
<dbReference type="PANTHER" id="PTHR10412">
    <property type="entry name" value="MANNOSYL-OLIGOSACCHARIDE GLUCOSIDASE"/>
    <property type="match status" value="1"/>
</dbReference>
<comment type="catalytic activity">
    <reaction evidence="3">
        <text>N(4)-(alpha-D-Glc-(1-&gt;2)-alpha-D-Glc-(1-&gt;3)-alpha-D-Glc-(1-&gt;3)-alpha-D-Man-(1-&gt;2)-alpha-D-Man-(1-&gt;2)-alpha-D-Man-(1-&gt;3)-[alpha-D-Man-(1-&gt;2)-alpha-D-Man-(1-&gt;3)-[alpha-D-Man-(1-&gt;2)-alpha-D-Man-(1-&gt;6)]-alpha-D-Man-(1-&gt;6)]-beta-D-Man-(1-&gt;4)-beta-D-GlcNAc-(1-&gt;4)-beta-D-GlcNAc)-L-asparaginyl-[protein] + H2O = N(4)-(alpha-D-Glc-(1-&gt;3)-alpha-D-Glc-(1-&gt;3)-alpha-D-Man-(1-&gt;2)-alpha-D-Man-(1-&gt;2)-alpha-D-Man-(1-&gt;3)-[alpha-D-Man-(1-&gt;2)-alpha-D-Man-(1-&gt;3)-[alpha-D-Man-(1-&gt;2)-alpha-D-Man-(1-&gt;6)]-alpha-D-Man-(1-&gt;6)]-beta-D-Man-(1-&gt;4)-beta-D-GlcNAc-(1-&gt;4)-beta-D-GlcNAc)-L-asparaginyl-[protein] + beta-D-glucose</text>
        <dbReference type="Rhea" id="RHEA:55988"/>
        <dbReference type="Rhea" id="RHEA-COMP:12806"/>
        <dbReference type="Rhea" id="RHEA-COMP:14355"/>
        <dbReference type="ChEBI" id="CHEBI:15377"/>
        <dbReference type="ChEBI" id="CHEBI:15903"/>
        <dbReference type="ChEBI" id="CHEBI:59082"/>
        <dbReference type="ChEBI" id="CHEBI:132537"/>
        <dbReference type="EC" id="3.2.1.106"/>
    </reaction>
</comment>
<reference evidence="6" key="2">
    <citation type="submission" date="2014-03" db="EMBL/GenBank/DDBJ databases">
        <authorList>
            <person name="Genoscope - CEA"/>
        </authorList>
    </citation>
    <scope>NUCLEOTIDE SEQUENCE</scope>
</reference>
<evidence type="ECO:0000259" key="5">
    <source>
        <dbReference type="Pfam" id="PF16923"/>
    </source>
</evidence>
<feature type="compositionally biased region" description="Polar residues" evidence="4">
    <location>
        <begin position="55"/>
        <end position="64"/>
    </location>
</feature>
<dbReference type="InterPro" id="IPR004888">
    <property type="entry name" value="Glycoside_hydrolase_63"/>
</dbReference>
<dbReference type="EC" id="3.2.1.106" evidence="3"/>
<comment type="subcellular location">
    <subcellularLocation>
        <location evidence="3">Endoplasmic reticulum membrane</location>
        <topology evidence="3">Single-pass type II membrane protein</topology>
    </subcellularLocation>
</comment>
<dbReference type="InterPro" id="IPR031631">
    <property type="entry name" value="Glyco_hydro_63N"/>
</dbReference>
<dbReference type="GO" id="GO:0004573">
    <property type="term" value="F:Glc3Man9GlcNAc2 oligosaccharide glucosidase activity"/>
    <property type="evidence" value="ECO:0007669"/>
    <property type="project" value="UniProtKB-UniRule"/>
</dbReference>
<dbReference type="GO" id="GO:0005789">
    <property type="term" value="C:endoplasmic reticulum membrane"/>
    <property type="evidence" value="ECO:0007669"/>
    <property type="project" value="UniProtKB-SubCell"/>
</dbReference>
<evidence type="ECO:0000256" key="3">
    <source>
        <dbReference type="RuleBase" id="RU368089"/>
    </source>
</evidence>
<dbReference type="EMBL" id="FR904516">
    <property type="protein sequence ID" value="CDQ65725.1"/>
    <property type="molecule type" value="Genomic_DNA"/>
</dbReference>
<keyword evidence="3" id="KW-0256">Endoplasmic reticulum</keyword>
<dbReference type="GO" id="GO:0009311">
    <property type="term" value="P:oligosaccharide metabolic process"/>
    <property type="evidence" value="ECO:0007669"/>
    <property type="project" value="UniProtKB-UniRule"/>
</dbReference>
<feature type="domain" description="Glycosyl hydrolase family 63 N-terminal" evidence="5">
    <location>
        <begin position="162"/>
        <end position="183"/>
    </location>
</feature>
<feature type="transmembrane region" description="Helical" evidence="3">
    <location>
        <begin position="108"/>
        <end position="129"/>
    </location>
</feature>
<keyword evidence="3" id="KW-0812">Transmembrane</keyword>
<comment type="similarity">
    <text evidence="3">Belongs to the glycosyl hydrolase 63 family.</text>
</comment>
<evidence type="ECO:0000256" key="4">
    <source>
        <dbReference type="SAM" id="MobiDB-lite"/>
    </source>
</evidence>
<dbReference type="GO" id="GO:0006487">
    <property type="term" value="P:protein N-linked glycosylation"/>
    <property type="evidence" value="ECO:0007669"/>
    <property type="project" value="UniProtKB-UniRule"/>
</dbReference>
<dbReference type="AlphaFoldDB" id="A0A060WMC6"/>
<gene>
    <name evidence="6" type="ORF">GSONMT00073794001</name>
</gene>
<keyword evidence="3" id="KW-1133">Transmembrane helix</keyword>
<keyword evidence="3" id="KW-0472">Membrane</keyword>
<dbReference type="InterPro" id="IPR038518">
    <property type="entry name" value="Glyco_hydro_63N_sf"/>
</dbReference>
<keyword evidence="1 3" id="KW-0378">Hydrolase</keyword>
<dbReference type="Proteomes" id="UP000193380">
    <property type="component" value="Unassembled WGS sequence"/>
</dbReference>